<evidence type="ECO:0000259" key="2">
    <source>
        <dbReference type="Pfam" id="PF02805"/>
    </source>
</evidence>
<evidence type="ECO:0000313" key="4">
    <source>
        <dbReference type="EMBL" id="RLJ35475.1"/>
    </source>
</evidence>
<dbReference type="RefSeq" id="WP_101471077.1">
    <property type="nucleotide sequence ID" value="NZ_JAEUTX010000016.1"/>
</dbReference>
<sequence length="85" mass="9991">MIAHEHITDALLRRKIIRKEILLGGNKKLKIYGNLRCQSGKRMLRKNRVFFISEEEALQNGYRPCGHCLSEKYKIWKTNNSNGFI</sequence>
<dbReference type="InterPro" id="IPR004026">
    <property type="entry name" value="Ada_DNA_repair_Zn-bd"/>
</dbReference>
<dbReference type="GO" id="GO:0006355">
    <property type="term" value="P:regulation of DNA-templated transcription"/>
    <property type="evidence" value="ECO:0007669"/>
    <property type="project" value="InterPro"/>
</dbReference>
<dbReference type="EMBL" id="RCCB01000010">
    <property type="protein sequence ID" value="RLJ35475.1"/>
    <property type="molecule type" value="Genomic_DNA"/>
</dbReference>
<dbReference type="EMBL" id="PJND01000007">
    <property type="protein sequence ID" value="PKW29022.1"/>
    <property type="molecule type" value="Genomic_DNA"/>
</dbReference>
<evidence type="ECO:0000313" key="6">
    <source>
        <dbReference type="Proteomes" id="UP000275027"/>
    </source>
</evidence>
<protein>
    <submittedName>
        <fullName evidence="4">Metal binding Ada-like protein</fullName>
    </submittedName>
</protein>
<dbReference type="AlphaFoldDB" id="A0A497V4I2"/>
<dbReference type="Pfam" id="PF02805">
    <property type="entry name" value="Ada_Zn_binding"/>
    <property type="match status" value="1"/>
</dbReference>
<feature type="domain" description="Ada DNA repair metal-binding" evidence="2">
    <location>
        <begin position="18"/>
        <end position="68"/>
    </location>
</feature>
<keyword evidence="5" id="KW-1185">Reference proteome</keyword>
<accession>A0A497V4I2</accession>
<dbReference type="GO" id="GO:0006281">
    <property type="term" value="P:DNA repair"/>
    <property type="evidence" value="ECO:0007669"/>
    <property type="project" value="InterPro"/>
</dbReference>
<comment type="caution">
    <text evidence="4">The sequence shown here is derived from an EMBL/GenBank/DDBJ whole genome shotgun (WGS) entry which is preliminary data.</text>
</comment>
<proteinExistence type="predicted"/>
<name>A0A497V4I2_9FLAO</name>
<evidence type="ECO:0000313" key="5">
    <source>
        <dbReference type="Proteomes" id="UP000233767"/>
    </source>
</evidence>
<keyword evidence="1" id="KW-0010">Activator</keyword>
<dbReference type="GO" id="GO:0008168">
    <property type="term" value="F:methyltransferase activity"/>
    <property type="evidence" value="ECO:0007669"/>
    <property type="project" value="InterPro"/>
</dbReference>
<reference evidence="3 5" key="1">
    <citation type="submission" date="2017-12" db="EMBL/GenBank/DDBJ databases">
        <title>Genomic Encyclopedia of Type Strains, Phase III (KMG-III): the genomes of soil and plant-associated and newly described type strains.</title>
        <authorList>
            <person name="Whitman W."/>
        </authorList>
    </citation>
    <scope>NUCLEOTIDE SEQUENCE [LARGE SCALE GENOMIC DNA]</scope>
    <source>
        <strain evidence="3 5">IP-10</strain>
    </source>
</reference>
<dbReference type="InterPro" id="IPR035451">
    <property type="entry name" value="Ada-like_dom_sf"/>
</dbReference>
<dbReference type="Proteomes" id="UP000275027">
    <property type="component" value="Unassembled WGS sequence"/>
</dbReference>
<dbReference type="SUPFAM" id="SSF57884">
    <property type="entry name" value="Ada DNA repair protein, N-terminal domain (N-Ada 10)"/>
    <property type="match status" value="1"/>
</dbReference>
<dbReference type="Gene3D" id="3.40.10.10">
    <property type="entry name" value="DNA Methylphosphotriester Repair Domain"/>
    <property type="match status" value="1"/>
</dbReference>
<dbReference type="Proteomes" id="UP000233767">
    <property type="component" value="Unassembled WGS sequence"/>
</dbReference>
<evidence type="ECO:0000313" key="3">
    <source>
        <dbReference type="EMBL" id="PKW29022.1"/>
    </source>
</evidence>
<dbReference type="GO" id="GO:0008270">
    <property type="term" value="F:zinc ion binding"/>
    <property type="evidence" value="ECO:0007669"/>
    <property type="project" value="InterPro"/>
</dbReference>
<reference evidence="4 6" key="2">
    <citation type="submission" date="2018-10" db="EMBL/GenBank/DDBJ databases">
        <title>Genomic Encyclopedia of Archaeal and Bacterial Type Strains, Phase II (KMG-II): from individual species to whole genera.</title>
        <authorList>
            <person name="Goeker M."/>
        </authorList>
    </citation>
    <scope>NUCLEOTIDE SEQUENCE [LARGE SCALE GENOMIC DNA]</scope>
    <source>
        <strain evidence="4 6">DSM 21886</strain>
    </source>
</reference>
<organism evidence="4 6">
    <name type="scientific">Flavobacterium lindanitolerans</name>
    <dbReference type="NCBI Taxonomy" id="428988"/>
    <lineage>
        <taxon>Bacteria</taxon>
        <taxon>Pseudomonadati</taxon>
        <taxon>Bacteroidota</taxon>
        <taxon>Flavobacteriia</taxon>
        <taxon>Flavobacteriales</taxon>
        <taxon>Flavobacteriaceae</taxon>
        <taxon>Flavobacterium</taxon>
    </lineage>
</organism>
<dbReference type="GO" id="GO:0003677">
    <property type="term" value="F:DNA binding"/>
    <property type="evidence" value="ECO:0007669"/>
    <property type="project" value="InterPro"/>
</dbReference>
<gene>
    <name evidence="3" type="ORF">B0G92_0651</name>
    <name evidence="4" type="ORF">CLV50_0855</name>
</gene>
<evidence type="ECO:0000256" key="1">
    <source>
        <dbReference type="ARBA" id="ARBA00023159"/>
    </source>
</evidence>